<name>R9GLW9_9SPHI</name>
<accession>R9GLW9</accession>
<evidence type="ECO:0000313" key="2">
    <source>
        <dbReference type="Proteomes" id="UP000014174"/>
    </source>
</evidence>
<organism evidence="1 2">
    <name type="scientific">Arcticibacter svalbardensis MN12-7</name>
    <dbReference type="NCBI Taxonomy" id="1150600"/>
    <lineage>
        <taxon>Bacteria</taxon>
        <taxon>Pseudomonadati</taxon>
        <taxon>Bacteroidota</taxon>
        <taxon>Sphingobacteriia</taxon>
        <taxon>Sphingobacteriales</taxon>
        <taxon>Sphingobacteriaceae</taxon>
        <taxon>Arcticibacter</taxon>
    </lineage>
</organism>
<gene>
    <name evidence="1" type="ORF">ADIARSV_4220</name>
</gene>
<keyword evidence="2" id="KW-1185">Reference proteome</keyword>
<reference evidence="1 2" key="1">
    <citation type="journal article" date="2013" name="Genome Announc.">
        <title>Draft Genome Sequence of Arcticibacter svalbardensis Strain MN12-7T, a Member of the Family Sphingobacteriaceae Isolated from an Arctic Soil Sample.</title>
        <authorList>
            <person name="Shivaji S."/>
            <person name="Ara S."/>
            <person name="Prasad S."/>
            <person name="Manasa B.P."/>
            <person name="Begum Z."/>
            <person name="Singh A."/>
            <person name="Kumar Pinnaka A."/>
        </authorList>
    </citation>
    <scope>NUCLEOTIDE SEQUENCE [LARGE SCALE GENOMIC DNA]</scope>
    <source>
        <strain evidence="1 2">MN12-7</strain>
    </source>
</reference>
<sequence length="37" mass="4633">MQQMRFCSDHRNQEIKLSKYKSPELFSQDFQNMFFNE</sequence>
<dbReference type="EMBL" id="AQPN01000145">
    <property type="protein sequence ID" value="EOR92708.1"/>
    <property type="molecule type" value="Genomic_DNA"/>
</dbReference>
<proteinExistence type="predicted"/>
<dbReference type="Proteomes" id="UP000014174">
    <property type="component" value="Unassembled WGS sequence"/>
</dbReference>
<dbReference type="AlphaFoldDB" id="R9GLW9"/>
<comment type="caution">
    <text evidence="1">The sequence shown here is derived from an EMBL/GenBank/DDBJ whole genome shotgun (WGS) entry which is preliminary data.</text>
</comment>
<protein>
    <submittedName>
        <fullName evidence="1">Uncharacterized protein</fullName>
    </submittedName>
</protein>
<evidence type="ECO:0000313" key="1">
    <source>
        <dbReference type="EMBL" id="EOR92708.1"/>
    </source>
</evidence>